<dbReference type="PATRIC" id="fig|1379.3.peg.1512"/>
<keyword evidence="2" id="KW-0489">Methyltransferase</keyword>
<dbReference type="InterPro" id="IPR014777">
    <property type="entry name" value="4pyrrole_Mease_sub1"/>
</dbReference>
<proteinExistence type="predicted"/>
<organism evidence="2 3">
    <name type="scientific">Gemella haemolysans</name>
    <dbReference type="NCBI Taxonomy" id="1379"/>
    <lineage>
        <taxon>Bacteria</taxon>
        <taxon>Bacillati</taxon>
        <taxon>Bacillota</taxon>
        <taxon>Bacilli</taxon>
        <taxon>Bacillales</taxon>
        <taxon>Gemellaceae</taxon>
        <taxon>Gemella</taxon>
    </lineage>
</organism>
<dbReference type="CDD" id="cd11723">
    <property type="entry name" value="YabN_N_like"/>
    <property type="match status" value="1"/>
</dbReference>
<gene>
    <name evidence="2" type="ORF">HMPREF3186_01523</name>
</gene>
<reference evidence="3" key="1">
    <citation type="submission" date="2016-01" db="EMBL/GenBank/DDBJ databases">
        <authorList>
            <person name="Mitreva M."/>
            <person name="Pepin K.H."/>
            <person name="Mihindukulasuriya K.A."/>
            <person name="Fulton R."/>
            <person name="Fronick C."/>
            <person name="O'Laughlin M."/>
            <person name="Miner T."/>
            <person name="Herter B."/>
            <person name="Rosa B.A."/>
            <person name="Cordes M."/>
            <person name="Tomlinson C."/>
            <person name="Wollam A."/>
            <person name="Palsikar V.B."/>
            <person name="Mardis E.R."/>
            <person name="Wilson R.K."/>
        </authorList>
    </citation>
    <scope>NUCLEOTIDE SEQUENCE [LARGE SCALE GENOMIC DNA]</scope>
    <source>
        <strain evidence="3">DNF01167</strain>
    </source>
</reference>
<dbReference type="STRING" id="1379.HMPREF3186_01523"/>
<dbReference type="Gene3D" id="3.40.1010.10">
    <property type="entry name" value="Cobalt-precorrin-4 Transmethylase, Domain 1"/>
    <property type="match status" value="1"/>
</dbReference>
<accession>A0A133ZR76</accession>
<dbReference type="OrthoDB" id="9808939at2"/>
<name>A0A133ZR76_9BACL</name>
<dbReference type="InterPro" id="IPR035013">
    <property type="entry name" value="YabN_N"/>
</dbReference>
<dbReference type="SUPFAM" id="SSF53790">
    <property type="entry name" value="Tetrapyrrole methylase"/>
    <property type="match status" value="1"/>
</dbReference>
<dbReference type="InterPro" id="IPR000878">
    <property type="entry name" value="4pyrrol_Mease"/>
</dbReference>
<dbReference type="Pfam" id="PF00590">
    <property type="entry name" value="TP_methylase"/>
    <property type="match status" value="1"/>
</dbReference>
<evidence type="ECO:0000259" key="1">
    <source>
        <dbReference type="Pfam" id="PF00590"/>
    </source>
</evidence>
<dbReference type="EMBL" id="LSDC01000108">
    <property type="protein sequence ID" value="KXB57951.1"/>
    <property type="molecule type" value="Genomic_DNA"/>
</dbReference>
<dbReference type="InterPro" id="IPR035996">
    <property type="entry name" value="4pyrrol_Methylase_sf"/>
</dbReference>
<dbReference type="GO" id="GO:0032259">
    <property type="term" value="P:methylation"/>
    <property type="evidence" value="ECO:0007669"/>
    <property type="project" value="UniProtKB-KW"/>
</dbReference>
<feature type="domain" description="Tetrapyrrole methylase" evidence="1">
    <location>
        <begin position="1"/>
        <end position="202"/>
    </location>
</feature>
<evidence type="ECO:0000313" key="3">
    <source>
        <dbReference type="Proteomes" id="UP000070355"/>
    </source>
</evidence>
<dbReference type="AlphaFoldDB" id="A0A133ZR76"/>
<dbReference type="RefSeq" id="WP_060914598.1">
    <property type="nucleotide sequence ID" value="NZ_KQ959985.1"/>
</dbReference>
<protein>
    <submittedName>
        <fullName evidence="2">Tetrapyrrole methylase</fullName>
    </submittedName>
</protein>
<sequence>MIYIIGLGPNDSSNIKENIRQLLLDNTNAKVIARTKEHPAISFLEENNIAFETCDRFYTESENFENTYNGIANYILGVAEANDVMYLVPGHPMVAELTTQLLINNGKDVKIVGGESFLDSCFNAAKFDPVEGFALVDATALETLRQVNPLQHLLITQCYDDLTAANVSDELMSFYPYDHEVTVIEQAGAKDEKIYTASLHELSAAVGEDVNNLRALYIAPLKDGLSFNIKDYTKKFDENDETTEADLVEKLEKLIVGLKANLNREEDYTSDNSKLLAEIINTSLDFTIASDNYYELSDILSEMKADRQK</sequence>
<dbReference type="Proteomes" id="UP000070355">
    <property type="component" value="Unassembled WGS sequence"/>
</dbReference>
<keyword evidence="2" id="KW-0808">Transferase</keyword>
<comment type="caution">
    <text evidence="2">The sequence shown here is derived from an EMBL/GenBank/DDBJ whole genome shotgun (WGS) entry which is preliminary data.</text>
</comment>
<evidence type="ECO:0000313" key="2">
    <source>
        <dbReference type="EMBL" id="KXB57951.1"/>
    </source>
</evidence>
<dbReference type="GO" id="GO:0008168">
    <property type="term" value="F:methyltransferase activity"/>
    <property type="evidence" value="ECO:0007669"/>
    <property type="project" value="UniProtKB-KW"/>
</dbReference>